<dbReference type="PRINTS" id="PR00359">
    <property type="entry name" value="BP450"/>
</dbReference>
<evidence type="ECO:0000256" key="6">
    <source>
        <dbReference type="ARBA" id="ARBA00023033"/>
    </source>
</evidence>
<gene>
    <name evidence="7" type="ORF">MEBOL_006876</name>
</gene>
<keyword evidence="6" id="KW-0503">Monooxygenase</keyword>
<dbReference type="PANTHER" id="PTHR46696">
    <property type="entry name" value="P450, PUTATIVE (EUROFUNG)-RELATED"/>
    <property type="match status" value="1"/>
</dbReference>
<dbReference type="InterPro" id="IPR001128">
    <property type="entry name" value="Cyt_P450"/>
</dbReference>
<evidence type="ECO:0000256" key="1">
    <source>
        <dbReference type="ARBA" id="ARBA00010617"/>
    </source>
</evidence>
<keyword evidence="4" id="KW-0560">Oxidoreductase</keyword>
<evidence type="ECO:0000256" key="5">
    <source>
        <dbReference type="ARBA" id="ARBA00023004"/>
    </source>
</evidence>
<dbReference type="Gene3D" id="1.10.630.10">
    <property type="entry name" value="Cytochrome P450"/>
    <property type="match status" value="1"/>
</dbReference>
<keyword evidence="8" id="KW-1185">Reference proteome</keyword>
<comment type="similarity">
    <text evidence="1">Belongs to the cytochrome P450 family.</text>
</comment>
<dbReference type="GO" id="GO:0004497">
    <property type="term" value="F:monooxygenase activity"/>
    <property type="evidence" value="ECO:0007669"/>
    <property type="project" value="UniProtKB-KW"/>
</dbReference>
<dbReference type="InterPro" id="IPR036396">
    <property type="entry name" value="Cyt_P450_sf"/>
</dbReference>
<accession>A0A250INR4</accession>
<dbReference type="EMBL" id="CP022163">
    <property type="protein sequence ID" value="ATB33384.1"/>
    <property type="molecule type" value="Genomic_DNA"/>
</dbReference>
<evidence type="ECO:0000256" key="2">
    <source>
        <dbReference type="ARBA" id="ARBA00022617"/>
    </source>
</evidence>
<evidence type="ECO:0000256" key="3">
    <source>
        <dbReference type="ARBA" id="ARBA00022723"/>
    </source>
</evidence>
<protein>
    <submittedName>
        <fullName evidence="7">Cytochrome</fullName>
    </submittedName>
</protein>
<dbReference type="KEGG" id="mbd:MEBOL_006876"/>
<keyword evidence="3" id="KW-0479">Metal-binding</keyword>
<proteinExistence type="inferred from homology"/>
<dbReference type="PANTHER" id="PTHR46696:SF1">
    <property type="entry name" value="CYTOCHROME P450 YJIB-RELATED"/>
    <property type="match status" value="1"/>
</dbReference>
<dbReference type="FunFam" id="1.10.630.10:FF:000018">
    <property type="entry name" value="Cytochrome P450 monooxygenase"/>
    <property type="match status" value="1"/>
</dbReference>
<sequence>MPLELKLNTPEMLKDPYPTYTRLRRDSPVAIMQRPLLGKTWVLTRYEDVVNAFNDPRFAHNRRTVTNEPSALDRWYVPKLIKAFQSNMLASDPPDHRRLRNLVQKAFTPGRVEEIRDTVVRVVNELLDAAEKKERVDLIADFALPLPLTIISMMMGVPEEDRFKFHEWTAELLDASTASPLKMMGQFANAYKLQRFFRKLIHTRRKQPSDDLLSALVQAEEQGDRLNEDELVSMIFLILLAGHETTVNLIGNGVLALLQHPDQLQKLRENPDLIVPGVEELLRYGNAVEQSAVHFATEDITLHGELIPRGGMVLLLISSANRDERAFPDPDKLDLARTPNRHLGLGMGAHFCLGAPLARMEGRIGIQTLVNRFPKLRLAIPEEELQWRSSITLRGLKELPVHLT</sequence>
<evidence type="ECO:0000313" key="7">
    <source>
        <dbReference type="EMBL" id="ATB33384.1"/>
    </source>
</evidence>
<dbReference type="OrthoDB" id="4511384at2"/>
<keyword evidence="5" id="KW-0408">Iron</keyword>
<dbReference type="GO" id="GO:0016705">
    <property type="term" value="F:oxidoreductase activity, acting on paired donors, with incorporation or reduction of molecular oxygen"/>
    <property type="evidence" value="ECO:0007669"/>
    <property type="project" value="InterPro"/>
</dbReference>
<dbReference type="GO" id="GO:0020037">
    <property type="term" value="F:heme binding"/>
    <property type="evidence" value="ECO:0007669"/>
    <property type="project" value="InterPro"/>
</dbReference>
<dbReference type="AlphaFoldDB" id="A0A250INR4"/>
<dbReference type="SUPFAM" id="SSF48264">
    <property type="entry name" value="Cytochrome P450"/>
    <property type="match status" value="1"/>
</dbReference>
<dbReference type="RefSeq" id="WP_095981432.1">
    <property type="nucleotide sequence ID" value="NZ_CP022163.1"/>
</dbReference>
<dbReference type="Proteomes" id="UP000217289">
    <property type="component" value="Chromosome"/>
</dbReference>
<dbReference type="GO" id="GO:0005506">
    <property type="term" value="F:iron ion binding"/>
    <property type="evidence" value="ECO:0007669"/>
    <property type="project" value="InterPro"/>
</dbReference>
<organism evidence="7 8">
    <name type="scientific">Melittangium boletus DSM 14713</name>
    <dbReference type="NCBI Taxonomy" id="1294270"/>
    <lineage>
        <taxon>Bacteria</taxon>
        <taxon>Pseudomonadati</taxon>
        <taxon>Myxococcota</taxon>
        <taxon>Myxococcia</taxon>
        <taxon>Myxococcales</taxon>
        <taxon>Cystobacterineae</taxon>
        <taxon>Archangiaceae</taxon>
        <taxon>Melittangium</taxon>
    </lineage>
</organism>
<name>A0A250INR4_9BACT</name>
<evidence type="ECO:0000256" key="4">
    <source>
        <dbReference type="ARBA" id="ARBA00023002"/>
    </source>
</evidence>
<dbReference type="CDD" id="cd11029">
    <property type="entry name" value="CYP107-like"/>
    <property type="match status" value="1"/>
</dbReference>
<dbReference type="InterPro" id="IPR002397">
    <property type="entry name" value="Cyt_P450_B"/>
</dbReference>
<dbReference type="Pfam" id="PF00067">
    <property type="entry name" value="p450"/>
    <property type="match status" value="1"/>
</dbReference>
<keyword evidence="2" id="KW-0349">Heme</keyword>
<reference evidence="7 8" key="1">
    <citation type="submission" date="2017-06" db="EMBL/GenBank/DDBJ databases">
        <authorList>
            <person name="Kim H.J."/>
            <person name="Triplett B.A."/>
        </authorList>
    </citation>
    <scope>NUCLEOTIDE SEQUENCE [LARGE SCALE GENOMIC DNA]</scope>
    <source>
        <strain evidence="7 8">DSM 14713</strain>
    </source>
</reference>
<evidence type="ECO:0000313" key="8">
    <source>
        <dbReference type="Proteomes" id="UP000217289"/>
    </source>
</evidence>